<evidence type="ECO:0000256" key="1">
    <source>
        <dbReference type="SAM" id="Phobius"/>
    </source>
</evidence>
<protein>
    <submittedName>
        <fullName evidence="2">Uncharacterized protein</fullName>
    </submittedName>
</protein>
<feature type="transmembrane region" description="Helical" evidence="1">
    <location>
        <begin position="39"/>
        <end position="62"/>
    </location>
</feature>
<keyword evidence="1" id="KW-1133">Transmembrane helix</keyword>
<evidence type="ECO:0000313" key="3">
    <source>
        <dbReference type="Proteomes" id="UP000178869"/>
    </source>
</evidence>
<accession>A0A1G2PF40</accession>
<gene>
    <name evidence="2" type="ORF">A2828_03145</name>
</gene>
<keyword evidence="1" id="KW-0812">Transmembrane</keyword>
<proteinExistence type="predicted"/>
<reference evidence="2 3" key="1">
    <citation type="journal article" date="2016" name="Nat. Commun.">
        <title>Thousands of microbial genomes shed light on interconnected biogeochemical processes in an aquifer system.</title>
        <authorList>
            <person name="Anantharaman K."/>
            <person name="Brown C.T."/>
            <person name="Hug L.A."/>
            <person name="Sharon I."/>
            <person name="Castelle C.J."/>
            <person name="Probst A.J."/>
            <person name="Thomas B.C."/>
            <person name="Singh A."/>
            <person name="Wilkins M.J."/>
            <person name="Karaoz U."/>
            <person name="Brodie E.L."/>
            <person name="Williams K.H."/>
            <person name="Hubbard S.S."/>
            <person name="Banfield J.F."/>
        </authorList>
    </citation>
    <scope>NUCLEOTIDE SEQUENCE [LARGE SCALE GENOMIC DNA]</scope>
</reference>
<organism evidence="2 3">
    <name type="scientific">Candidatus Terrybacteria bacterium RIFCSPHIGHO2_01_FULL_43_35</name>
    <dbReference type="NCBI Taxonomy" id="1802361"/>
    <lineage>
        <taxon>Bacteria</taxon>
        <taxon>Candidatus Terryibacteriota</taxon>
    </lineage>
</organism>
<dbReference type="EMBL" id="MHSR01000011">
    <property type="protein sequence ID" value="OHA46893.1"/>
    <property type="molecule type" value="Genomic_DNA"/>
</dbReference>
<evidence type="ECO:0000313" key="2">
    <source>
        <dbReference type="EMBL" id="OHA46893.1"/>
    </source>
</evidence>
<sequence>MKKPYGKLFLVFAFLSGLMGTFQDNTPPHSLSSGTATFIVGLSTFLGIATIIFFVAWLVAFAKRRQTFRETKSTEQ</sequence>
<name>A0A1G2PF40_9BACT</name>
<dbReference type="AlphaFoldDB" id="A0A1G2PF40"/>
<dbReference type="Proteomes" id="UP000178869">
    <property type="component" value="Unassembled WGS sequence"/>
</dbReference>
<keyword evidence="1" id="KW-0472">Membrane</keyword>
<comment type="caution">
    <text evidence="2">The sequence shown here is derived from an EMBL/GenBank/DDBJ whole genome shotgun (WGS) entry which is preliminary data.</text>
</comment>